<dbReference type="Proteomes" id="UP001141327">
    <property type="component" value="Unassembled WGS sequence"/>
</dbReference>
<organism evidence="1 2">
    <name type="scientific">Paratrimastix pyriformis</name>
    <dbReference type="NCBI Taxonomy" id="342808"/>
    <lineage>
        <taxon>Eukaryota</taxon>
        <taxon>Metamonada</taxon>
        <taxon>Preaxostyla</taxon>
        <taxon>Paratrimastigidae</taxon>
        <taxon>Paratrimastix</taxon>
    </lineage>
</organism>
<proteinExistence type="predicted"/>
<keyword evidence="2" id="KW-1185">Reference proteome</keyword>
<evidence type="ECO:0000313" key="2">
    <source>
        <dbReference type="Proteomes" id="UP001141327"/>
    </source>
</evidence>
<comment type="caution">
    <text evidence="1">The sequence shown here is derived from an EMBL/GenBank/DDBJ whole genome shotgun (WGS) entry which is preliminary data.</text>
</comment>
<gene>
    <name evidence="1" type="ORF">PAPYR_11096</name>
</gene>
<dbReference type="EMBL" id="JAPMOS010000172">
    <property type="protein sequence ID" value="KAJ4454242.1"/>
    <property type="molecule type" value="Genomic_DNA"/>
</dbReference>
<protein>
    <submittedName>
        <fullName evidence="1">Uncharacterized protein</fullName>
    </submittedName>
</protein>
<evidence type="ECO:0000313" key="1">
    <source>
        <dbReference type="EMBL" id="KAJ4454242.1"/>
    </source>
</evidence>
<name>A0ABQ8U4J8_9EUKA</name>
<accession>A0ABQ8U4J8</accession>
<reference evidence="1" key="1">
    <citation type="journal article" date="2022" name="bioRxiv">
        <title>Genomics of Preaxostyla Flagellates Illuminates Evolutionary Transitions and the Path Towards Mitochondrial Loss.</title>
        <authorList>
            <person name="Novak L.V.F."/>
            <person name="Treitli S.C."/>
            <person name="Pyrih J."/>
            <person name="Halakuc P."/>
            <person name="Pipaliya S.V."/>
            <person name="Vacek V."/>
            <person name="Brzon O."/>
            <person name="Soukal P."/>
            <person name="Eme L."/>
            <person name="Dacks J.B."/>
            <person name="Karnkowska A."/>
            <person name="Elias M."/>
            <person name="Hampl V."/>
        </authorList>
    </citation>
    <scope>NUCLEOTIDE SEQUENCE</scope>
    <source>
        <strain evidence="1">RCP-MX</strain>
    </source>
</reference>
<sequence length="119" mass="13042">MPVPAEREAAFYAMSTRFTIQLPAHAKVKTALRRIFPSATCQLLAGTAGCGAFASAVQFFLPRRDSKLARKVATAYLVLLKKNQPLQDDVTGHLCYRGMKLRKAKSSSLVNISIILTLC</sequence>